<dbReference type="Pfam" id="PF12730">
    <property type="entry name" value="ABC2_membrane_4"/>
    <property type="match status" value="1"/>
</dbReference>
<reference evidence="3" key="1">
    <citation type="journal article" date="2019" name="Int. J. Syst. Evol. Microbiol.">
        <title>The Global Catalogue of Microorganisms (GCM) 10K type strain sequencing project: providing services to taxonomists for standard genome sequencing and annotation.</title>
        <authorList>
            <consortium name="The Broad Institute Genomics Platform"/>
            <consortium name="The Broad Institute Genome Sequencing Center for Infectious Disease"/>
            <person name="Wu L."/>
            <person name="Ma J."/>
        </authorList>
    </citation>
    <scope>NUCLEOTIDE SEQUENCE [LARGE SCALE GENOMIC DNA]</scope>
    <source>
        <strain evidence="3">CGMCC 1.12286</strain>
    </source>
</reference>
<feature type="transmembrane region" description="Helical" evidence="1">
    <location>
        <begin position="54"/>
        <end position="79"/>
    </location>
</feature>
<organism evidence="2 3">
    <name type="scientific">Alicyclobacillus fodiniaquatilis</name>
    <dbReference type="NCBI Taxonomy" id="1661150"/>
    <lineage>
        <taxon>Bacteria</taxon>
        <taxon>Bacillati</taxon>
        <taxon>Bacillota</taxon>
        <taxon>Bacilli</taxon>
        <taxon>Bacillales</taxon>
        <taxon>Alicyclobacillaceae</taxon>
        <taxon>Alicyclobacillus</taxon>
    </lineage>
</organism>
<comment type="caution">
    <text evidence="2">The sequence shown here is derived from an EMBL/GenBank/DDBJ whole genome shotgun (WGS) entry which is preliminary data.</text>
</comment>
<keyword evidence="1" id="KW-1133">Transmembrane helix</keyword>
<feature type="transmembrane region" description="Helical" evidence="1">
    <location>
        <begin position="142"/>
        <end position="163"/>
    </location>
</feature>
<dbReference type="PANTHER" id="PTHR37305">
    <property type="entry name" value="INTEGRAL MEMBRANE PROTEIN-RELATED"/>
    <property type="match status" value="1"/>
</dbReference>
<dbReference type="EMBL" id="JBHUCX010000099">
    <property type="protein sequence ID" value="MFD1678034.1"/>
    <property type="molecule type" value="Genomic_DNA"/>
</dbReference>
<keyword evidence="3" id="KW-1185">Reference proteome</keyword>
<dbReference type="PANTHER" id="PTHR37305:SF1">
    <property type="entry name" value="MEMBRANE PROTEIN"/>
    <property type="match status" value="1"/>
</dbReference>
<evidence type="ECO:0000256" key="1">
    <source>
        <dbReference type="SAM" id="Phobius"/>
    </source>
</evidence>
<keyword evidence="1" id="KW-0812">Transmembrane</keyword>
<dbReference type="Proteomes" id="UP001597079">
    <property type="component" value="Unassembled WGS sequence"/>
</dbReference>
<dbReference type="CDD" id="cd21809">
    <property type="entry name" value="ABC-2_lan_permease-like"/>
    <property type="match status" value="1"/>
</dbReference>
<dbReference type="RefSeq" id="WP_377945984.1">
    <property type="nucleotide sequence ID" value="NZ_JBHUCX010000099.1"/>
</dbReference>
<proteinExistence type="predicted"/>
<keyword evidence="1" id="KW-0472">Membrane</keyword>
<accession>A0ABW4JPI2</accession>
<sequence>MMWRVVQSEWMKMRKSSIWFPVVLTPLLAIAIGFMAASHGPLLHRMNANPWNSYYFIVVAAYSLLMLPLLTGVLCSLMCRFEHLSGGWKQILSFPIPRSTIYIVKFFYVLVFVALAQVLMMFGVVATGVSVLHISTAAPWSMLFRSILGGWLACIPLIALQLWVSTWWKSFGAPFAVNVILTIPAVAVAHSSRFGPVYPWAQPMLAMMPSGHHFLYVTTKTASTIIISGMVLVAVGWTHFSRRDITS</sequence>
<name>A0ABW4JPI2_9BACL</name>
<feature type="transmembrane region" description="Helical" evidence="1">
    <location>
        <begin position="100"/>
        <end position="122"/>
    </location>
</feature>
<feature type="transmembrane region" description="Helical" evidence="1">
    <location>
        <begin position="214"/>
        <end position="237"/>
    </location>
</feature>
<protein>
    <submittedName>
        <fullName evidence="2">ABC transporter permease</fullName>
    </submittedName>
</protein>
<gene>
    <name evidence="2" type="ORF">ACFSB2_25535</name>
</gene>
<evidence type="ECO:0000313" key="3">
    <source>
        <dbReference type="Proteomes" id="UP001597079"/>
    </source>
</evidence>
<evidence type="ECO:0000313" key="2">
    <source>
        <dbReference type="EMBL" id="MFD1678034.1"/>
    </source>
</evidence>
<feature type="transmembrane region" description="Helical" evidence="1">
    <location>
        <begin position="175"/>
        <end position="194"/>
    </location>
</feature>